<organism evidence="7 8">
    <name type="scientific">Paramagnetospirillum caucaseum</name>
    <dbReference type="NCBI Taxonomy" id="1244869"/>
    <lineage>
        <taxon>Bacteria</taxon>
        <taxon>Pseudomonadati</taxon>
        <taxon>Pseudomonadota</taxon>
        <taxon>Alphaproteobacteria</taxon>
        <taxon>Rhodospirillales</taxon>
        <taxon>Magnetospirillaceae</taxon>
        <taxon>Paramagnetospirillum</taxon>
    </lineage>
</organism>
<dbReference type="Pfam" id="PF04932">
    <property type="entry name" value="Wzy_C"/>
    <property type="match status" value="1"/>
</dbReference>
<dbReference type="Proteomes" id="UP000011744">
    <property type="component" value="Unassembled WGS sequence"/>
</dbReference>
<evidence type="ECO:0000256" key="2">
    <source>
        <dbReference type="ARBA" id="ARBA00022692"/>
    </source>
</evidence>
<keyword evidence="3 5" id="KW-1133">Transmembrane helix</keyword>
<comment type="subcellular location">
    <subcellularLocation>
        <location evidence="1">Membrane</location>
        <topology evidence="1">Multi-pass membrane protein</topology>
    </subcellularLocation>
</comment>
<dbReference type="GO" id="GO:0016874">
    <property type="term" value="F:ligase activity"/>
    <property type="evidence" value="ECO:0007669"/>
    <property type="project" value="UniProtKB-KW"/>
</dbReference>
<sequence length="410" mass="43787">MTPHSLAATALAVSALLLPLVGIFAPLGLAPLGAVAALACLPLVIRERSWGNLPAAVLWLPLLLAVWAAVSALWAIDPREALAGAAKQALSTIGGLILVAAALDLDQKDRRRLAWYLMAGSLAGAALLTAEYLTDRGISSLIAKAKHRPLVGIKSPLNRGATILILCTATCMAQFRHSKPRWPLVVSAIALLAMFSSDSLSTRLAALTGLAAGAIVMAWPRRGIHLVIAAVAALWIVAPIGAANMPSPHYTFQHWTWLPLSSHHRTTIWGFTGSHIAEKPIIGWGMEASRQLPGADDEVQLWRTFDNGQPRLGITESMLPLHPHNGILQIWLELGVFGALLAGAFLVRVLAGIDRLDSADRTGRAIACGIYCAALTIGTTSYGIWQSWWQAGLWFIAAFTLSGLKQRDIP</sequence>
<keyword evidence="4 5" id="KW-0472">Membrane</keyword>
<dbReference type="InterPro" id="IPR007016">
    <property type="entry name" value="O-antigen_ligase-rel_domated"/>
</dbReference>
<accession>M2ZT28</accession>
<feature type="domain" description="O-antigen ligase-related" evidence="6">
    <location>
        <begin position="186"/>
        <end position="341"/>
    </location>
</feature>
<protein>
    <submittedName>
        <fullName evidence="7">Lipid A core-O-antigen ligase</fullName>
    </submittedName>
</protein>
<dbReference type="AlphaFoldDB" id="M2ZT28"/>
<keyword evidence="8" id="KW-1185">Reference proteome</keyword>
<dbReference type="EMBL" id="AONQ01000016">
    <property type="protein sequence ID" value="EME70512.1"/>
    <property type="molecule type" value="Genomic_DNA"/>
</dbReference>
<feature type="transmembrane region" description="Helical" evidence="5">
    <location>
        <begin position="113"/>
        <end position="133"/>
    </location>
</feature>
<dbReference type="eggNOG" id="COG3307">
    <property type="taxonomic scope" value="Bacteria"/>
</dbReference>
<evidence type="ECO:0000256" key="4">
    <source>
        <dbReference type="ARBA" id="ARBA00023136"/>
    </source>
</evidence>
<gene>
    <name evidence="7" type="ORF">H261_07778</name>
</gene>
<feature type="transmembrane region" description="Helical" evidence="5">
    <location>
        <begin position="203"/>
        <end position="219"/>
    </location>
</feature>
<dbReference type="PATRIC" id="fig|1244869.3.peg.1571"/>
<keyword evidence="2 5" id="KW-0812">Transmembrane</keyword>
<reference evidence="7 8" key="1">
    <citation type="journal article" date="2014" name="Genome Announc.">
        <title>Draft Genome Sequence of Magnetospirillum sp. Strain SO-1, a Freshwater Magnetotactic Bacterium Isolated from the Ol'khovka River, Russia.</title>
        <authorList>
            <person name="Grouzdev D.S."/>
            <person name="Dziuba M.V."/>
            <person name="Sukhacheva M.S."/>
            <person name="Mardanov A.V."/>
            <person name="Beletskiy A.V."/>
            <person name="Kuznetsov B.B."/>
            <person name="Skryabin K.G."/>
        </authorList>
    </citation>
    <scope>NUCLEOTIDE SEQUENCE [LARGE SCALE GENOMIC DNA]</scope>
    <source>
        <strain evidence="7 8">SO-1</strain>
    </source>
</reference>
<proteinExistence type="predicted"/>
<evidence type="ECO:0000256" key="3">
    <source>
        <dbReference type="ARBA" id="ARBA00022989"/>
    </source>
</evidence>
<name>M2ZT28_9PROT</name>
<evidence type="ECO:0000313" key="8">
    <source>
        <dbReference type="Proteomes" id="UP000011744"/>
    </source>
</evidence>
<dbReference type="STRING" id="1244869.H261_07778"/>
<dbReference type="InterPro" id="IPR051533">
    <property type="entry name" value="WaaL-like"/>
</dbReference>
<keyword evidence="7" id="KW-0436">Ligase</keyword>
<evidence type="ECO:0000313" key="7">
    <source>
        <dbReference type="EMBL" id="EME70512.1"/>
    </source>
</evidence>
<dbReference type="GO" id="GO:0016020">
    <property type="term" value="C:membrane"/>
    <property type="evidence" value="ECO:0007669"/>
    <property type="project" value="UniProtKB-SubCell"/>
</dbReference>
<evidence type="ECO:0000256" key="1">
    <source>
        <dbReference type="ARBA" id="ARBA00004141"/>
    </source>
</evidence>
<dbReference type="PANTHER" id="PTHR37422">
    <property type="entry name" value="TEICHURONIC ACID BIOSYNTHESIS PROTEIN TUAE"/>
    <property type="match status" value="1"/>
</dbReference>
<feature type="transmembrane region" description="Helical" evidence="5">
    <location>
        <begin position="363"/>
        <end position="382"/>
    </location>
</feature>
<dbReference type="PANTHER" id="PTHR37422:SF13">
    <property type="entry name" value="LIPOPOLYSACCHARIDE BIOSYNTHESIS PROTEIN PA4999-RELATED"/>
    <property type="match status" value="1"/>
</dbReference>
<feature type="transmembrane region" description="Helical" evidence="5">
    <location>
        <begin position="226"/>
        <end position="245"/>
    </location>
</feature>
<comment type="caution">
    <text evidence="7">The sequence shown here is derived from an EMBL/GenBank/DDBJ whole genome shotgun (WGS) entry which is preliminary data.</text>
</comment>
<evidence type="ECO:0000259" key="6">
    <source>
        <dbReference type="Pfam" id="PF04932"/>
    </source>
</evidence>
<feature type="transmembrane region" description="Helical" evidence="5">
    <location>
        <begin position="57"/>
        <end position="76"/>
    </location>
</feature>
<evidence type="ECO:0000256" key="5">
    <source>
        <dbReference type="SAM" id="Phobius"/>
    </source>
</evidence>
<feature type="transmembrane region" description="Helical" evidence="5">
    <location>
        <begin position="328"/>
        <end position="351"/>
    </location>
</feature>
<feature type="transmembrane region" description="Helical" evidence="5">
    <location>
        <begin position="88"/>
        <end position="106"/>
    </location>
</feature>